<accession>A0AAE1DD10</accession>
<dbReference type="Pfam" id="PF01111">
    <property type="entry name" value="CKS"/>
    <property type="match status" value="1"/>
</dbReference>
<dbReference type="GO" id="GO:0016538">
    <property type="term" value="F:cyclin-dependent protein serine/threonine kinase regulator activity"/>
    <property type="evidence" value="ECO:0007669"/>
    <property type="project" value="InterPro"/>
</dbReference>
<evidence type="ECO:0000313" key="5">
    <source>
        <dbReference type="EMBL" id="KAK3765932.1"/>
    </source>
</evidence>
<dbReference type="InterPro" id="IPR000789">
    <property type="entry name" value="Cyclin-dep_kinase_reg-sub"/>
</dbReference>
<evidence type="ECO:0000313" key="6">
    <source>
        <dbReference type="Proteomes" id="UP001283361"/>
    </source>
</evidence>
<keyword evidence="2 4" id="KW-0132">Cell division</keyword>
<reference evidence="5" key="1">
    <citation type="journal article" date="2023" name="G3 (Bethesda)">
        <title>A reference genome for the long-term kleptoplast-retaining sea slug Elysia crispata morphotype clarki.</title>
        <authorList>
            <person name="Eastman K.E."/>
            <person name="Pendleton A.L."/>
            <person name="Shaikh M.A."/>
            <person name="Suttiyut T."/>
            <person name="Ogas R."/>
            <person name="Tomko P."/>
            <person name="Gavelis G."/>
            <person name="Widhalm J.R."/>
            <person name="Wisecaver J.H."/>
        </authorList>
    </citation>
    <scope>NUCLEOTIDE SEQUENCE</scope>
    <source>
        <strain evidence="5">ECLA1</strain>
    </source>
</reference>
<gene>
    <name evidence="5" type="ORF">RRG08_002177</name>
</gene>
<comment type="function">
    <text evidence="4">Binds to the catalytic subunit of the cyclin dependent kinases and is essential for their biological function.</text>
</comment>
<dbReference type="FunFam" id="3.30.170.10:FF:000001">
    <property type="entry name" value="Cyclin-dependent kinases regulatory subunit"/>
    <property type="match status" value="1"/>
</dbReference>
<dbReference type="EMBL" id="JAWDGP010004263">
    <property type="protein sequence ID" value="KAK3765932.1"/>
    <property type="molecule type" value="Genomic_DNA"/>
</dbReference>
<dbReference type="SUPFAM" id="SSF55637">
    <property type="entry name" value="Cell cycle regulatory proteins"/>
    <property type="match status" value="1"/>
</dbReference>
<dbReference type="PANTHER" id="PTHR23415">
    <property type="entry name" value="CYCLIN-DEPENDENT KINASES REGULATORY SUBUNIT/60S RIBOSOME SUBUNIT BIOGENESIS PROTEIN NIP7"/>
    <property type="match status" value="1"/>
</dbReference>
<evidence type="ECO:0000256" key="3">
    <source>
        <dbReference type="ARBA" id="ARBA00023306"/>
    </source>
</evidence>
<evidence type="ECO:0000256" key="4">
    <source>
        <dbReference type="RuleBase" id="RU311113"/>
    </source>
</evidence>
<dbReference type="PRINTS" id="PR00296">
    <property type="entry name" value="CYCLINKINASE"/>
</dbReference>
<dbReference type="PROSITE" id="PS00945">
    <property type="entry name" value="CKS_2"/>
    <property type="match status" value="1"/>
</dbReference>
<comment type="caution">
    <text evidence="5">The sequence shown here is derived from an EMBL/GenBank/DDBJ whole genome shotgun (WGS) entry which is preliminary data.</text>
</comment>
<comment type="similarity">
    <text evidence="1 4">Belongs to the CKS family.</text>
</comment>
<dbReference type="Proteomes" id="UP001283361">
    <property type="component" value="Unassembled WGS sequence"/>
</dbReference>
<dbReference type="GO" id="GO:0051301">
    <property type="term" value="P:cell division"/>
    <property type="evidence" value="ECO:0007669"/>
    <property type="project" value="UniProtKB-UniRule"/>
</dbReference>
<protein>
    <recommendedName>
        <fullName evidence="4">Cyclin-dependent kinases regulatory subunit</fullName>
    </recommendedName>
</protein>
<dbReference type="InterPro" id="IPR036858">
    <property type="entry name" value="Cyclin-dep_kinase_reg-sub_sf"/>
</dbReference>
<dbReference type="PROSITE" id="PS00944">
    <property type="entry name" value="CKS_1"/>
    <property type="match status" value="1"/>
</dbReference>
<evidence type="ECO:0000256" key="1">
    <source>
        <dbReference type="ARBA" id="ARBA00007782"/>
    </source>
</evidence>
<keyword evidence="6" id="KW-1185">Reference proteome</keyword>
<keyword evidence="3 4" id="KW-0131">Cell cycle</keyword>
<proteinExistence type="inferred from homology"/>
<name>A0AAE1DD10_9GAST</name>
<dbReference type="AlphaFoldDB" id="A0AAE1DD10"/>
<organism evidence="5 6">
    <name type="scientific">Elysia crispata</name>
    <name type="common">lettuce slug</name>
    <dbReference type="NCBI Taxonomy" id="231223"/>
    <lineage>
        <taxon>Eukaryota</taxon>
        <taxon>Metazoa</taxon>
        <taxon>Spiralia</taxon>
        <taxon>Lophotrochozoa</taxon>
        <taxon>Mollusca</taxon>
        <taxon>Gastropoda</taxon>
        <taxon>Heterobranchia</taxon>
        <taxon>Euthyneura</taxon>
        <taxon>Panpulmonata</taxon>
        <taxon>Sacoglossa</taxon>
        <taxon>Placobranchoidea</taxon>
        <taxon>Plakobranchidae</taxon>
        <taxon>Elysia</taxon>
    </lineage>
</organism>
<sequence length="103" mass="12097">MLGVEKSDLEAKVRKAIPKEDMAALQKQIFYSDKYTDDEFEYRHVMLPKEIAKLVPKSHLMTEHEWRSIGVQQSQGWVHFLRHNPEPHILLFRRKLPGGMITA</sequence>
<dbReference type="SMART" id="SM01084">
    <property type="entry name" value="CKS"/>
    <property type="match status" value="1"/>
</dbReference>
<dbReference type="Gene3D" id="3.30.170.10">
    <property type="entry name" value="Cyclin-dependent kinase, regulatory subunit"/>
    <property type="match status" value="1"/>
</dbReference>
<evidence type="ECO:0000256" key="2">
    <source>
        <dbReference type="ARBA" id="ARBA00022618"/>
    </source>
</evidence>